<evidence type="ECO:0000259" key="9">
    <source>
        <dbReference type="Pfam" id="PF21317"/>
    </source>
</evidence>
<dbReference type="HOGENOM" id="CLU_007853_7_2_1"/>
<evidence type="ECO:0000256" key="3">
    <source>
        <dbReference type="ARBA" id="ARBA00023295"/>
    </source>
</evidence>
<dbReference type="Pfam" id="PF01301">
    <property type="entry name" value="Glyco_hydro_35"/>
    <property type="match status" value="1"/>
</dbReference>
<evidence type="ECO:0000256" key="5">
    <source>
        <dbReference type="RuleBase" id="RU000675"/>
    </source>
</evidence>
<evidence type="ECO:0000313" key="12">
    <source>
        <dbReference type="Proteomes" id="UP000012174"/>
    </source>
</evidence>
<dbReference type="PRINTS" id="PR00742">
    <property type="entry name" value="GLHYDRLASE35"/>
</dbReference>
<organism evidence="11 12">
    <name type="scientific">Eutypa lata (strain UCR-EL1)</name>
    <name type="common">Grapevine dieback disease fungus</name>
    <name type="synonym">Eutypa armeniacae</name>
    <dbReference type="NCBI Taxonomy" id="1287681"/>
    <lineage>
        <taxon>Eukaryota</taxon>
        <taxon>Fungi</taxon>
        <taxon>Dikarya</taxon>
        <taxon>Ascomycota</taxon>
        <taxon>Pezizomycotina</taxon>
        <taxon>Sordariomycetes</taxon>
        <taxon>Xylariomycetidae</taxon>
        <taxon>Xylariales</taxon>
        <taxon>Diatrypaceae</taxon>
        <taxon>Eutypa</taxon>
    </lineage>
</organism>
<dbReference type="STRING" id="1287681.M7ST08"/>
<dbReference type="InterPro" id="IPR026283">
    <property type="entry name" value="B-gal_1-like"/>
</dbReference>
<dbReference type="Gene3D" id="2.60.120.260">
    <property type="entry name" value="Galactose-binding domain-like"/>
    <property type="match status" value="2"/>
</dbReference>
<dbReference type="InterPro" id="IPR008979">
    <property type="entry name" value="Galactose-bd-like_sf"/>
</dbReference>
<dbReference type="InterPro" id="IPR017853">
    <property type="entry name" value="GH"/>
</dbReference>
<evidence type="ECO:0000259" key="8">
    <source>
        <dbReference type="Pfam" id="PF01301"/>
    </source>
</evidence>
<sequence>MDPQRIPRAYWRDRLSKARAMGLNTIFTYVFWNLLEPEPGLWLNGSGGDDDGDDDDGTSSILSNDIATYFRIAHEEGLNVVLRPGPYICGEREWGGFPYWLSTVPEMQVRANNDAFLGAAQSYLERLADDLRDLQVSRGGPLLMVQVENEYGSYGEDHAYTAAVRDILLENFEVPLYTNDGGVEWTLEGGSVPGVLAAIDGDPIGGFAARDQYITDPSMLGPLLDGEYYSVWADFWGEGEAHNTAEGKPDTVEKLVSDLDFVLGANNSISLYMFHGGTNFGLSNGAIWRNGAGAIFTTSYDYGAPLDESGRTTELYFAFRDAIAQYTDPTNPNTRIPDPPANIPLLNIANFTLEPTISLFDTNILRAAKKTPSEAPATSPATMEQLGQAYGFVLYEHIVTTTTANASYEGILQPGDRPRDRVLVYVNGLRVGVIDGTYATPAEVRVSLTPGDVLWLLVENLGRVDYWSRESGTFVALEDPFKGVQGDVTVGGVVVEGWDMYSLPVDTTPDGVGEAVPAAGGSPFFYRGTFDVPAAAAAAASSDGDPAALDTFLAIPDGIKGIVWVNGFNLGRYWVVGPQQSLYLPGVLLKGPGEGPNEVVVLELEPTGSEPLTAFGTAERSWGNRPDPDYE</sequence>
<dbReference type="PANTHER" id="PTHR23421">
    <property type="entry name" value="BETA-GALACTOSIDASE RELATED"/>
    <property type="match status" value="1"/>
</dbReference>
<dbReference type="PIRSF" id="PIRSF006336">
    <property type="entry name" value="B-gal"/>
    <property type="match status" value="1"/>
</dbReference>
<dbReference type="InterPro" id="IPR031330">
    <property type="entry name" value="Gly_Hdrlase_35_cat"/>
</dbReference>
<feature type="domain" description="Beta-galactosidase 1-like first all-beta" evidence="9">
    <location>
        <begin position="380"/>
        <end position="503"/>
    </location>
</feature>
<feature type="domain" description="Glycoside hydrolase 35 catalytic" evidence="8">
    <location>
        <begin position="2"/>
        <end position="325"/>
    </location>
</feature>
<evidence type="ECO:0000313" key="11">
    <source>
        <dbReference type="EMBL" id="EMR67613.1"/>
    </source>
</evidence>
<dbReference type="SUPFAM" id="SSF49785">
    <property type="entry name" value="Galactose-binding domain-like"/>
    <property type="match status" value="1"/>
</dbReference>
<dbReference type="OMA" id="FWNIHEQ"/>
<evidence type="ECO:0000256" key="4">
    <source>
        <dbReference type="PIRSR" id="PIRSR006336-1"/>
    </source>
</evidence>
<keyword evidence="2 5" id="KW-0378">Hydrolase</keyword>
<evidence type="ECO:0000259" key="10">
    <source>
        <dbReference type="Pfam" id="PF21467"/>
    </source>
</evidence>
<dbReference type="InterPro" id="IPR001944">
    <property type="entry name" value="Glycoside_Hdrlase_35"/>
</dbReference>
<comment type="catalytic activity">
    <reaction evidence="5">
        <text>Hydrolysis of terminal non-reducing beta-D-galactose residues in beta-D-galactosides.</text>
        <dbReference type="EC" id="3.2.1.23"/>
    </reaction>
</comment>
<dbReference type="Pfam" id="PF21317">
    <property type="entry name" value="BetaGal_ABD_1"/>
    <property type="match status" value="1"/>
</dbReference>
<dbReference type="EMBL" id="KB706403">
    <property type="protein sequence ID" value="EMR67613.1"/>
    <property type="molecule type" value="Genomic_DNA"/>
</dbReference>
<proteinExistence type="inferred from homology"/>
<keyword evidence="3 5" id="KW-0326">Glycosidase</keyword>
<evidence type="ECO:0000256" key="7">
    <source>
        <dbReference type="SAM" id="MobiDB-lite"/>
    </source>
</evidence>
<dbReference type="PROSITE" id="PS01182">
    <property type="entry name" value="GLYCOSYL_HYDROL_F35"/>
    <property type="match status" value="1"/>
</dbReference>
<evidence type="ECO:0000256" key="1">
    <source>
        <dbReference type="ARBA" id="ARBA00009809"/>
    </source>
</evidence>
<reference evidence="12" key="1">
    <citation type="journal article" date="2013" name="Genome Announc.">
        <title>Draft genome sequence of the grapevine dieback fungus Eutypa lata UCR-EL1.</title>
        <authorList>
            <person name="Blanco-Ulate B."/>
            <person name="Rolshausen P.E."/>
            <person name="Cantu D."/>
        </authorList>
    </citation>
    <scope>NUCLEOTIDE SEQUENCE [LARGE SCALE GENOMIC DNA]</scope>
    <source>
        <strain evidence="12">UCR-EL1</strain>
    </source>
</reference>
<dbReference type="Pfam" id="PF21467">
    <property type="entry name" value="BetaGal_gal-bd"/>
    <property type="match status" value="1"/>
</dbReference>
<comment type="similarity">
    <text evidence="1 6">Belongs to the glycosyl hydrolase 35 family.</text>
</comment>
<protein>
    <recommendedName>
        <fullName evidence="5">Beta-galactosidase</fullName>
        <ecNumber evidence="5">3.2.1.23</ecNumber>
    </recommendedName>
</protein>
<dbReference type="InterPro" id="IPR048913">
    <property type="entry name" value="BetaGal_gal-bd"/>
</dbReference>
<dbReference type="Gene3D" id="3.20.20.80">
    <property type="entry name" value="Glycosidases"/>
    <property type="match status" value="1"/>
</dbReference>
<dbReference type="GO" id="GO:0005975">
    <property type="term" value="P:carbohydrate metabolic process"/>
    <property type="evidence" value="ECO:0007669"/>
    <property type="project" value="InterPro"/>
</dbReference>
<dbReference type="AlphaFoldDB" id="M7ST08"/>
<gene>
    <name evidence="11" type="ORF">UCREL1_5382</name>
</gene>
<name>M7ST08_EUTLA</name>
<dbReference type="InterPro" id="IPR048912">
    <property type="entry name" value="BetaGal1-like_ABD1"/>
</dbReference>
<dbReference type="InterPro" id="IPR019801">
    <property type="entry name" value="Glyco_hydro_35_CS"/>
</dbReference>
<dbReference type="Proteomes" id="UP000012174">
    <property type="component" value="Unassembled WGS sequence"/>
</dbReference>
<dbReference type="EC" id="3.2.1.23" evidence="5"/>
<evidence type="ECO:0000256" key="6">
    <source>
        <dbReference type="RuleBase" id="RU003679"/>
    </source>
</evidence>
<dbReference type="OrthoDB" id="1657402at2759"/>
<dbReference type="eggNOG" id="KOG0496">
    <property type="taxonomic scope" value="Eukaryota"/>
</dbReference>
<dbReference type="KEGG" id="ela:UCREL1_5382"/>
<accession>M7ST08</accession>
<feature type="active site" description="Nucleophile" evidence="4">
    <location>
        <position position="227"/>
    </location>
</feature>
<keyword evidence="12" id="KW-1185">Reference proteome</keyword>
<feature type="region of interest" description="Disordered" evidence="7">
    <location>
        <begin position="610"/>
        <end position="631"/>
    </location>
</feature>
<dbReference type="SUPFAM" id="SSF51445">
    <property type="entry name" value="(Trans)glycosidases"/>
    <property type="match status" value="1"/>
</dbReference>
<evidence type="ECO:0000256" key="2">
    <source>
        <dbReference type="ARBA" id="ARBA00022801"/>
    </source>
</evidence>
<feature type="domain" description="Beta-galactosidase galactose-binding" evidence="10">
    <location>
        <begin position="523"/>
        <end position="590"/>
    </location>
</feature>
<dbReference type="GO" id="GO:0004565">
    <property type="term" value="F:beta-galactosidase activity"/>
    <property type="evidence" value="ECO:0007669"/>
    <property type="project" value="UniProtKB-EC"/>
</dbReference>
<feature type="active site" description="Proton donor" evidence="4">
    <location>
        <position position="150"/>
    </location>
</feature>